<dbReference type="GO" id="GO:0005093">
    <property type="term" value="F:Rab GDP-dissociation inhibitor activity"/>
    <property type="evidence" value="ECO:0007669"/>
    <property type="project" value="InterPro"/>
</dbReference>
<comment type="similarity">
    <text evidence="1 2">Belongs to the Rab GDI family.</text>
</comment>
<dbReference type="PRINTS" id="PR00891">
    <property type="entry name" value="RABGDIREP"/>
</dbReference>
<accession>A0A6S7JH99</accession>
<gene>
    <name evidence="3" type="ORF">PACLA_8A088323</name>
</gene>
<keyword evidence="2" id="KW-0343">GTPase activation</keyword>
<keyword evidence="4" id="KW-1185">Reference proteome</keyword>
<dbReference type="PRINTS" id="PR00892">
    <property type="entry name" value="RABGDI"/>
</dbReference>
<proteinExistence type="inferred from homology"/>
<evidence type="ECO:0000313" key="3">
    <source>
        <dbReference type="EMBL" id="CAB4030011.1"/>
    </source>
</evidence>
<comment type="caution">
    <text evidence="3">The sequence shown here is derived from an EMBL/GenBank/DDBJ whole genome shotgun (WGS) entry which is preliminary data.</text>
</comment>
<dbReference type="Pfam" id="PF00996">
    <property type="entry name" value="GDI"/>
    <property type="match status" value="1"/>
</dbReference>
<dbReference type="InterPro" id="IPR036188">
    <property type="entry name" value="FAD/NAD-bd_sf"/>
</dbReference>
<name>A0A6S7JH99_PARCT</name>
<dbReference type="GO" id="GO:0005096">
    <property type="term" value="F:GTPase activator activity"/>
    <property type="evidence" value="ECO:0007669"/>
    <property type="project" value="UniProtKB-KW"/>
</dbReference>
<comment type="function">
    <text evidence="2">Regulates the GDP/GTP exchange reaction of most RAB proteins by inhibiting the dissociation of GDP from them, and the subsequent binding of GTP.</text>
</comment>
<dbReference type="InterPro" id="IPR018203">
    <property type="entry name" value="GDP_dissociation_inhibitor"/>
</dbReference>
<dbReference type="EMBL" id="CACRXK020016561">
    <property type="protein sequence ID" value="CAB4030011.1"/>
    <property type="molecule type" value="Genomic_DNA"/>
</dbReference>
<reference evidence="3" key="1">
    <citation type="submission" date="2020-04" db="EMBL/GenBank/DDBJ databases">
        <authorList>
            <person name="Alioto T."/>
            <person name="Alioto T."/>
            <person name="Gomez Garrido J."/>
        </authorList>
    </citation>
    <scope>NUCLEOTIDE SEQUENCE</scope>
    <source>
        <strain evidence="3">A484AB</strain>
    </source>
</reference>
<organism evidence="3 4">
    <name type="scientific">Paramuricea clavata</name>
    <name type="common">Red gorgonian</name>
    <name type="synonym">Violescent sea-whip</name>
    <dbReference type="NCBI Taxonomy" id="317549"/>
    <lineage>
        <taxon>Eukaryota</taxon>
        <taxon>Metazoa</taxon>
        <taxon>Cnidaria</taxon>
        <taxon>Anthozoa</taxon>
        <taxon>Octocorallia</taxon>
        <taxon>Malacalcyonacea</taxon>
        <taxon>Plexauridae</taxon>
        <taxon>Paramuricea</taxon>
    </lineage>
</organism>
<protein>
    <recommendedName>
        <fullName evidence="2">Rab GDP dissociation inhibitor</fullName>
    </recommendedName>
</protein>
<keyword evidence="2" id="KW-0963">Cytoplasm</keyword>
<dbReference type="InterPro" id="IPR000806">
    <property type="entry name" value="RabGDI"/>
</dbReference>
<feature type="non-terminal residue" evidence="3">
    <location>
        <position position="1"/>
    </location>
</feature>
<dbReference type="GO" id="GO:0015031">
    <property type="term" value="P:protein transport"/>
    <property type="evidence" value="ECO:0007669"/>
    <property type="project" value="InterPro"/>
</dbReference>
<dbReference type="SUPFAM" id="SSF51905">
    <property type="entry name" value="FAD/NAD(P)-binding domain"/>
    <property type="match status" value="1"/>
</dbReference>
<dbReference type="GO" id="GO:0016192">
    <property type="term" value="P:vesicle-mediated transport"/>
    <property type="evidence" value="ECO:0007669"/>
    <property type="project" value="TreeGrafter"/>
</dbReference>
<evidence type="ECO:0000256" key="2">
    <source>
        <dbReference type="RuleBase" id="RU363124"/>
    </source>
</evidence>
<dbReference type="PANTHER" id="PTHR11787">
    <property type="entry name" value="RAB GDP-DISSOCIATION INHIBITOR"/>
    <property type="match status" value="1"/>
</dbReference>
<dbReference type="GO" id="GO:0007264">
    <property type="term" value="P:small GTPase-mediated signal transduction"/>
    <property type="evidence" value="ECO:0007669"/>
    <property type="project" value="InterPro"/>
</dbReference>
<evidence type="ECO:0000313" key="4">
    <source>
        <dbReference type="Proteomes" id="UP001152795"/>
    </source>
</evidence>
<dbReference type="PANTHER" id="PTHR11787:SF8">
    <property type="entry name" value="RAB GDP DISSOCIATION INHIBITOR"/>
    <property type="match status" value="1"/>
</dbReference>
<dbReference type="Gene3D" id="3.30.519.10">
    <property type="entry name" value="Guanine Nucleotide Dissociation Inhibitor, domain 2"/>
    <property type="match status" value="1"/>
</dbReference>
<comment type="subcellular location">
    <subcellularLocation>
        <location evidence="2">Cytoplasm</location>
    </subcellularLocation>
</comment>
<dbReference type="Proteomes" id="UP001152795">
    <property type="component" value="Unassembled WGS sequence"/>
</dbReference>
<sequence length="128" mass="14913">MDRNKYYGGLSASLTPLETFYEHFERKDKPAEKYGRGRDWNVDLIPKFLMADGELVKILILSGVTRYLEFKQIDGSFVYKSGGKIYKVPANEKEALASSLMGIFEKRRFKNFLHFVSNFDVEDPKTWQ</sequence>
<evidence type="ECO:0000256" key="1">
    <source>
        <dbReference type="ARBA" id="ARBA00005593"/>
    </source>
</evidence>
<dbReference type="OrthoDB" id="9446342at2759"/>
<dbReference type="GO" id="GO:0005737">
    <property type="term" value="C:cytoplasm"/>
    <property type="evidence" value="ECO:0007669"/>
    <property type="project" value="UniProtKB-SubCell"/>
</dbReference>
<dbReference type="AlphaFoldDB" id="A0A6S7JH99"/>